<organism evidence="2 3">
    <name type="scientific">Massilia solisilvae</name>
    <dbReference type="NCBI Taxonomy" id="1811225"/>
    <lineage>
        <taxon>Bacteria</taxon>
        <taxon>Pseudomonadati</taxon>
        <taxon>Pseudomonadota</taxon>
        <taxon>Betaproteobacteria</taxon>
        <taxon>Burkholderiales</taxon>
        <taxon>Oxalobacteraceae</taxon>
        <taxon>Telluria group</taxon>
        <taxon>Massilia</taxon>
    </lineage>
</organism>
<sequence>MPNPPPVPPIPGMTDTLEFVKNLWGGMNVPGAGTPPAAAMPGATVSIDDLDKRIADLKAVEAWLNMNMTMLRGTIQALEVQRGTLATLKSMSASMAQAMNQTGEQAAAMAAPFAQFFTQPGAASPAASGSAPPAGGQSKAQGAQGGQAGSADAQAAPGMPAAIAWWNLLQDQFKQAVESAMTAQDAAAKFAAAAMPPESGKTGAEQKGGGFAQPGTPKPQSSDKKS</sequence>
<evidence type="ECO:0000313" key="2">
    <source>
        <dbReference type="EMBL" id="MCS0610765.1"/>
    </source>
</evidence>
<gene>
    <name evidence="2" type="ORF">NX773_21575</name>
</gene>
<evidence type="ECO:0000256" key="1">
    <source>
        <dbReference type="SAM" id="MobiDB-lite"/>
    </source>
</evidence>
<proteinExistence type="predicted"/>
<dbReference type="InterPro" id="IPR050026">
    <property type="entry name" value="PHA_gran_PhaM_N"/>
</dbReference>
<feature type="region of interest" description="Disordered" evidence="1">
    <location>
        <begin position="184"/>
        <end position="226"/>
    </location>
</feature>
<evidence type="ECO:0000313" key="3">
    <source>
        <dbReference type="Proteomes" id="UP001205861"/>
    </source>
</evidence>
<protein>
    <recommendedName>
        <fullName evidence="4">Transcriptional regulator</fullName>
    </recommendedName>
</protein>
<dbReference type="Proteomes" id="UP001205861">
    <property type="component" value="Unassembled WGS sequence"/>
</dbReference>
<feature type="compositionally biased region" description="Low complexity" evidence="1">
    <location>
        <begin position="121"/>
        <end position="142"/>
    </location>
</feature>
<accession>A0ABT2BQH6</accession>
<dbReference type="RefSeq" id="WP_258858323.1">
    <property type="nucleotide sequence ID" value="NZ_JANUGV010000008.1"/>
</dbReference>
<evidence type="ECO:0008006" key="4">
    <source>
        <dbReference type="Google" id="ProtNLM"/>
    </source>
</evidence>
<feature type="compositionally biased region" description="Low complexity" evidence="1">
    <location>
        <begin position="184"/>
        <end position="194"/>
    </location>
</feature>
<feature type="region of interest" description="Disordered" evidence="1">
    <location>
        <begin position="121"/>
        <end position="154"/>
    </location>
</feature>
<keyword evidence="3" id="KW-1185">Reference proteome</keyword>
<name>A0ABT2BQH6_9BURK</name>
<reference evidence="2 3" key="1">
    <citation type="submission" date="2022-08" db="EMBL/GenBank/DDBJ databases">
        <title>Reclassification of Massilia species as members of the genera Telluria, Duganella, Pseudoduganella, Mokoshia gen. nov. and Zemynaea gen. nov. using orthogonal and non-orthogonal genome-based approaches.</title>
        <authorList>
            <person name="Bowman J.P."/>
        </authorList>
    </citation>
    <scope>NUCLEOTIDE SEQUENCE [LARGE SCALE GENOMIC DNA]</scope>
    <source>
        <strain evidence="2 3">JCM 31607</strain>
    </source>
</reference>
<dbReference type="NCBIfam" id="NF043076">
    <property type="entry name" value="PHA_gran_PhaM"/>
    <property type="match status" value="1"/>
</dbReference>
<dbReference type="EMBL" id="JANUGV010000008">
    <property type="protein sequence ID" value="MCS0610765.1"/>
    <property type="molecule type" value="Genomic_DNA"/>
</dbReference>
<comment type="caution">
    <text evidence="2">The sequence shown here is derived from an EMBL/GenBank/DDBJ whole genome shotgun (WGS) entry which is preliminary data.</text>
</comment>